<feature type="domain" description="BioF2-like acetyltransferase" evidence="1">
    <location>
        <begin position="164"/>
        <end position="294"/>
    </location>
</feature>
<dbReference type="EMBL" id="BTFW01000001">
    <property type="protein sequence ID" value="GMM60414.1"/>
    <property type="molecule type" value="Genomic_DNA"/>
</dbReference>
<accession>A0ABQ6P578</accession>
<evidence type="ECO:0000313" key="2">
    <source>
        <dbReference type="EMBL" id="GMM60414.1"/>
    </source>
</evidence>
<sequence length="350" mass="38605">MTLRVYHAEPEEAQAHPRLGALMRRGQAAGPFDRLDWLTLLARECLTPARPFLAVAEEDGAILALPLLQGPHGLSACANWYSFWARPLTNAPDRAPALIAALARTLDAPLDFAPLPTREAGWMAQGLRAAGWLAMVEPAHMNRHLALEGRDFATWWATRPGALRATVRRKSRQGQVACRITTTFDEADWAAFEAIYAASWKPQEASPAFLRAFAQGESAAGALRLGLATIEGEPVAAQVWSVEAQTAFIHKLAHRPQASRASPGTLLTAALMRHVIDIDRVAHVDFGTGDDPYKADWMDDVRPRWRLRAHNPRALIRAPLRHWRDWPDLARGLARLATGRTRLAPPPGDD</sequence>
<dbReference type="Gene3D" id="3.40.630.30">
    <property type="match status" value="1"/>
</dbReference>
<dbReference type="InterPro" id="IPR038740">
    <property type="entry name" value="BioF2-like_GNAT_dom"/>
</dbReference>
<organism evidence="2 3">
    <name type="scientific">Novosphingobium pituita</name>
    <dbReference type="NCBI Taxonomy" id="3056842"/>
    <lineage>
        <taxon>Bacteria</taxon>
        <taxon>Pseudomonadati</taxon>
        <taxon>Pseudomonadota</taxon>
        <taxon>Alphaproteobacteria</taxon>
        <taxon>Sphingomonadales</taxon>
        <taxon>Sphingomonadaceae</taxon>
        <taxon>Novosphingobium</taxon>
    </lineage>
</organism>
<name>A0ABQ6P578_9SPHN</name>
<comment type="caution">
    <text evidence="2">The sequence shown here is derived from an EMBL/GenBank/DDBJ whole genome shotgun (WGS) entry which is preliminary data.</text>
</comment>
<dbReference type="InterPro" id="IPR016181">
    <property type="entry name" value="Acyl_CoA_acyltransferase"/>
</dbReference>
<gene>
    <name evidence="2" type="ORF">NUTIK01_11910</name>
</gene>
<proteinExistence type="predicted"/>
<keyword evidence="3" id="KW-1185">Reference proteome</keyword>
<protein>
    <submittedName>
        <fullName evidence="2">GNAT family N-acetyltransferase</fullName>
    </submittedName>
</protein>
<evidence type="ECO:0000313" key="3">
    <source>
        <dbReference type="Proteomes" id="UP001187221"/>
    </source>
</evidence>
<reference evidence="2 3" key="1">
    <citation type="submission" date="2023-06" db="EMBL/GenBank/DDBJ databases">
        <title>Draft genome sequence of Novosphingobium sp. strain IK01.</title>
        <authorList>
            <person name="Hatamoto M."/>
            <person name="Ikarashi T."/>
            <person name="Yamaguchi T."/>
        </authorList>
    </citation>
    <scope>NUCLEOTIDE SEQUENCE [LARGE SCALE GENOMIC DNA]</scope>
    <source>
        <strain evidence="2 3">IK01</strain>
    </source>
</reference>
<dbReference type="Pfam" id="PF13480">
    <property type="entry name" value="Acetyltransf_6"/>
    <property type="match status" value="1"/>
</dbReference>
<evidence type="ECO:0000259" key="1">
    <source>
        <dbReference type="Pfam" id="PF13480"/>
    </source>
</evidence>
<dbReference type="Proteomes" id="UP001187221">
    <property type="component" value="Unassembled WGS sequence"/>
</dbReference>
<dbReference type="SUPFAM" id="SSF55729">
    <property type="entry name" value="Acyl-CoA N-acyltransferases (Nat)"/>
    <property type="match status" value="1"/>
</dbReference>